<keyword evidence="3" id="KW-1185">Reference proteome</keyword>
<dbReference type="RefSeq" id="XP_016592840.1">
    <property type="nucleotide sequence ID" value="XM_016742400.1"/>
</dbReference>
<feature type="compositionally biased region" description="Basic and acidic residues" evidence="1">
    <location>
        <begin position="18"/>
        <end position="29"/>
    </location>
</feature>
<dbReference type="VEuPathDB" id="FungiDB:PEXP_045790"/>
<gene>
    <name evidence="2" type="ORF">PEX2_051250</name>
</gene>
<dbReference type="PhylomeDB" id="A0A0A2IFQ2"/>
<protein>
    <submittedName>
        <fullName evidence="2">Uncharacterized protein</fullName>
    </submittedName>
</protein>
<comment type="caution">
    <text evidence="2">The sequence shown here is derived from an EMBL/GenBank/DDBJ whole genome shotgun (WGS) entry which is preliminary data.</text>
</comment>
<dbReference type="EMBL" id="JQFZ01000380">
    <property type="protein sequence ID" value="KGO49427.1"/>
    <property type="molecule type" value="Genomic_DNA"/>
</dbReference>
<dbReference type="OrthoDB" id="3431997at2759"/>
<reference evidence="2 3" key="1">
    <citation type="journal article" date="2015" name="Mol. Plant Microbe Interact.">
        <title>Genome, transcriptome, and functional analyses of Penicillium expansum provide new insights into secondary metabolism and pathogenicity.</title>
        <authorList>
            <person name="Ballester A.R."/>
            <person name="Marcet-Houben M."/>
            <person name="Levin E."/>
            <person name="Sela N."/>
            <person name="Selma-Lazaro C."/>
            <person name="Carmona L."/>
            <person name="Wisniewski M."/>
            <person name="Droby S."/>
            <person name="Gonzalez-Candelas L."/>
            <person name="Gabaldon T."/>
        </authorList>
    </citation>
    <scope>NUCLEOTIDE SEQUENCE [LARGE SCALE GENOMIC DNA]</scope>
    <source>
        <strain evidence="2 3">MD-8</strain>
    </source>
</reference>
<proteinExistence type="predicted"/>
<dbReference type="GeneID" id="27677819"/>
<dbReference type="Proteomes" id="UP000030143">
    <property type="component" value="Unassembled WGS sequence"/>
</dbReference>
<feature type="compositionally biased region" description="Polar residues" evidence="1">
    <location>
        <begin position="1"/>
        <end position="14"/>
    </location>
</feature>
<sequence length="70" mass="7417">MSSPDSSRAGSTASAAPIDDHSSSRRHYDVNSADDQPLLYAKVSMFTPNKSELIIHPGTSSKAQIVAVSK</sequence>
<organism evidence="2 3">
    <name type="scientific">Penicillium expansum</name>
    <name type="common">Blue mold rot fungus</name>
    <dbReference type="NCBI Taxonomy" id="27334"/>
    <lineage>
        <taxon>Eukaryota</taxon>
        <taxon>Fungi</taxon>
        <taxon>Dikarya</taxon>
        <taxon>Ascomycota</taxon>
        <taxon>Pezizomycotina</taxon>
        <taxon>Eurotiomycetes</taxon>
        <taxon>Eurotiomycetidae</taxon>
        <taxon>Eurotiales</taxon>
        <taxon>Aspergillaceae</taxon>
        <taxon>Penicillium</taxon>
    </lineage>
</organism>
<accession>A0A0A2IFQ2</accession>
<name>A0A0A2IFQ2_PENEN</name>
<feature type="region of interest" description="Disordered" evidence="1">
    <location>
        <begin position="1"/>
        <end position="31"/>
    </location>
</feature>
<evidence type="ECO:0000256" key="1">
    <source>
        <dbReference type="SAM" id="MobiDB-lite"/>
    </source>
</evidence>
<evidence type="ECO:0000313" key="2">
    <source>
        <dbReference type="EMBL" id="KGO49427.1"/>
    </source>
</evidence>
<evidence type="ECO:0000313" key="3">
    <source>
        <dbReference type="Proteomes" id="UP000030143"/>
    </source>
</evidence>
<dbReference type="HOGENOM" id="CLU_2758584_0_0_1"/>
<dbReference type="AlphaFoldDB" id="A0A0A2IFQ2"/>